<dbReference type="PANTHER" id="PTHR44167:SF24">
    <property type="entry name" value="SERINE_THREONINE-PROTEIN KINASE CHK2"/>
    <property type="match status" value="1"/>
</dbReference>
<dbReference type="Gene3D" id="1.10.510.10">
    <property type="entry name" value="Transferase(Phosphotransferase) domain 1"/>
    <property type="match status" value="1"/>
</dbReference>
<dbReference type="EC" id="2.7.11.1" evidence="2"/>
<dbReference type="SMART" id="SM00220">
    <property type="entry name" value="S_TKc"/>
    <property type="match status" value="1"/>
</dbReference>
<evidence type="ECO:0000259" key="1">
    <source>
        <dbReference type="PROSITE" id="PS50011"/>
    </source>
</evidence>
<evidence type="ECO:0000313" key="2">
    <source>
        <dbReference type="EMBL" id="ASC05429.1"/>
    </source>
</evidence>
<dbReference type="CDD" id="cd14014">
    <property type="entry name" value="STKc_PknB_like"/>
    <property type="match status" value="1"/>
</dbReference>
<keyword evidence="2" id="KW-0723">Serine/threonine-protein kinase</keyword>
<feature type="domain" description="Protein kinase" evidence="1">
    <location>
        <begin position="9"/>
        <end position="255"/>
    </location>
</feature>
<dbReference type="Proteomes" id="UP000196816">
    <property type="component" value="Chromosome"/>
</dbReference>
<gene>
    <name evidence="2" type="ORF">S101468_01166</name>
</gene>
<accession>A0AAC9SRY6</accession>
<protein>
    <submittedName>
        <fullName evidence="2">Non-specific serine/threonine protein kinase</fullName>
        <ecNumber evidence="2">2.7.11.1</ecNumber>
    </submittedName>
</protein>
<dbReference type="InterPro" id="IPR011009">
    <property type="entry name" value="Kinase-like_dom_sf"/>
</dbReference>
<proteinExistence type="predicted"/>
<reference evidence="2 3" key="1">
    <citation type="submission" date="2017-06" db="EMBL/GenBank/DDBJ databases">
        <title>Genome sequence of Acetobacter pasteurianus subsp. pasteurianus strain SRCM101468.</title>
        <authorList>
            <person name="Cho S.H."/>
        </authorList>
    </citation>
    <scope>NUCLEOTIDE SEQUENCE [LARGE SCALE GENOMIC DNA]</scope>
    <source>
        <strain evidence="2 3">SRCM101468</strain>
    </source>
</reference>
<dbReference type="PANTHER" id="PTHR44167">
    <property type="entry name" value="OVARIAN-SPECIFIC SERINE/THREONINE-PROTEIN KINASE LOK-RELATED"/>
    <property type="match status" value="1"/>
</dbReference>
<dbReference type="Pfam" id="PF00069">
    <property type="entry name" value="Pkinase"/>
    <property type="match status" value="1"/>
</dbReference>
<name>A0AAC9SRY6_ACEPA</name>
<dbReference type="GO" id="GO:0004674">
    <property type="term" value="F:protein serine/threonine kinase activity"/>
    <property type="evidence" value="ECO:0007669"/>
    <property type="project" value="UniProtKB-KW"/>
</dbReference>
<evidence type="ECO:0000313" key="3">
    <source>
        <dbReference type="Proteomes" id="UP000196816"/>
    </source>
</evidence>
<dbReference type="SUPFAM" id="SSF56112">
    <property type="entry name" value="Protein kinase-like (PK-like)"/>
    <property type="match status" value="1"/>
</dbReference>
<organism evidence="2 3">
    <name type="scientific">Acetobacter pasteurianus subsp. pasteurianus</name>
    <dbReference type="NCBI Taxonomy" id="481145"/>
    <lineage>
        <taxon>Bacteria</taxon>
        <taxon>Pseudomonadati</taxon>
        <taxon>Pseudomonadota</taxon>
        <taxon>Alphaproteobacteria</taxon>
        <taxon>Acetobacterales</taxon>
        <taxon>Acetobacteraceae</taxon>
        <taxon>Acetobacter</taxon>
    </lineage>
</organism>
<keyword evidence="2" id="KW-0808">Transferase</keyword>
<dbReference type="InterPro" id="IPR000719">
    <property type="entry name" value="Prot_kinase_dom"/>
</dbReference>
<dbReference type="AlphaFoldDB" id="A0AAC9SRY6"/>
<dbReference type="GO" id="GO:0005524">
    <property type="term" value="F:ATP binding"/>
    <property type="evidence" value="ECO:0007669"/>
    <property type="project" value="InterPro"/>
</dbReference>
<dbReference type="EMBL" id="CP021922">
    <property type="protein sequence ID" value="ASC05429.1"/>
    <property type="molecule type" value="Genomic_DNA"/>
</dbReference>
<sequence length="352" mass="39873">MEHIFSNRYSCKISPMQGGMATVYQCRDLILERDVAIKIMSRGMEARRFQDEIAGLTKIRSKHVVQIYDVIIEDGQIGIVQEFINGLDLFDPRFNPKTTDEILRILWQIASGIADIHHMGLIHRDIKPNNMKIDHEGILKIFDFGLSRPDGPRAETVGFVGTIGFAAPEQYNGIGQFTNAVDVYAFGATALYLLSGKILSLTEQNDINSKLENYFKNLNFIIPNEVIEIIKRCFAIQAQDRPNINEVRDLLAKFLLFDRHKALVVMGSKVQYLDCMNKKINLRYQEISSVSIEYNSLDFIVSSVSGDFYVNNGRVFPGFILPGACVLTFGAPELRHKRAYVTFDLSHPEVVV</sequence>
<dbReference type="SMR" id="A0AAC9SRY6"/>
<dbReference type="PROSITE" id="PS50011">
    <property type="entry name" value="PROTEIN_KINASE_DOM"/>
    <property type="match status" value="1"/>
</dbReference>
<keyword evidence="2" id="KW-0418">Kinase</keyword>